<dbReference type="Gene3D" id="1.20.1070.10">
    <property type="entry name" value="Rhodopsin 7-helix transmembrane proteins"/>
    <property type="match status" value="1"/>
</dbReference>
<name>A0A498S7X4_ACAVI</name>
<keyword evidence="1" id="KW-0472">Membrane</keyword>
<gene>
    <name evidence="2" type="ORF">NAV_LOCUS2563</name>
</gene>
<keyword evidence="3" id="KW-1185">Reference proteome</keyword>
<keyword evidence="1" id="KW-1133">Transmembrane helix</keyword>
<dbReference type="AlphaFoldDB" id="A0A498S7X4"/>
<evidence type="ECO:0008006" key="4">
    <source>
        <dbReference type="Google" id="ProtNLM"/>
    </source>
</evidence>
<keyword evidence="1" id="KW-0812">Transmembrane</keyword>
<feature type="transmembrane region" description="Helical" evidence="1">
    <location>
        <begin position="30"/>
        <end position="50"/>
    </location>
</feature>
<dbReference type="Proteomes" id="UP000276991">
    <property type="component" value="Unassembled WGS sequence"/>
</dbReference>
<dbReference type="OrthoDB" id="5853217at2759"/>
<sequence>MCYHTLLIAWTRFAAICRPCQFRKQQNSTIYMLCSMCYVIAVVQSTVVYFQPWYVTFYYEASAYGMIPEDIELYLKGGKSQFFTIFHSLIFIATFALYSCALFLLFKYNLQVRRSHVTKITPSAIRPNATRWSLFPTASVGIRTETKQVCLEF</sequence>
<dbReference type="EMBL" id="UPTC01000277">
    <property type="protein sequence ID" value="VBB27733.1"/>
    <property type="molecule type" value="Genomic_DNA"/>
</dbReference>
<dbReference type="SUPFAM" id="SSF81321">
    <property type="entry name" value="Family A G protein-coupled receptor-like"/>
    <property type="match status" value="1"/>
</dbReference>
<organism evidence="2 3">
    <name type="scientific">Acanthocheilonema viteae</name>
    <name type="common">Filarial nematode worm</name>
    <name type="synonym">Dipetalonema viteae</name>
    <dbReference type="NCBI Taxonomy" id="6277"/>
    <lineage>
        <taxon>Eukaryota</taxon>
        <taxon>Metazoa</taxon>
        <taxon>Ecdysozoa</taxon>
        <taxon>Nematoda</taxon>
        <taxon>Chromadorea</taxon>
        <taxon>Rhabditida</taxon>
        <taxon>Spirurina</taxon>
        <taxon>Spiruromorpha</taxon>
        <taxon>Filarioidea</taxon>
        <taxon>Onchocercidae</taxon>
        <taxon>Acanthocheilonema</taxon>
    </lineage>
</organism>
<reference evidence="2 3" key="1">
    <citation type="submission" date="2018-08" db="EMBL/GenBank/DDBJ databases">
        <authorList>
            <person name="Laetsch R D."/>
            <person name="Stevens L."/>
            <person name="Kumar S."/>
            <person name="Blaxter L. M."/>
        </authorList>
    </citation>
    <scope>NUCLEOTIDE SEQUENCE [LARGE SCALE GENOMIC DNA]</scope>
</reference>
<feature type="transmembrane region" description="Helical" evidence="1">
    <location>
        <begin position="82"/>
        <end position="106"/>
    </location>
</feature>
<evidence type="ECO:0000313" key="3">
    <source>
        <dbReference type="Proteomes" id="UP000276991"/>
    </source>
</evidence>
<protein>
    <recommendedName>
        <fullName evidence="4">Serpentine receptor class gamma</fullName>
    </recommendedName>
</protein>
<proteinExistence type="predicted"/>
<evidence type="ECO:0000256" key="1">
    <source>
        <dbReference type="SAM" id="Phobius"/>
    </source>
</evidence>
<evidence type="ECO:0000313" key="2">
    <source>
        <dbReference type="EMBL" id="VBB27733.1"/>
    </source>
</evidence>
<accession>A0A498S7X4</accession>